<proteinExistence type="predicted"/>
<keyword evidence="1" id="KW-0812">Transmembrane</keyword>
<evidence type="ECO:0000313" key="3">
    <source>
        <dbReference type="EMBL" id="CAA12156.1"/>
    </source>
</evidence>
<gene>
    <name evidence="3" type="primary">ORF5</name>
</gene>
<reference evidence="3" key="1">
    <citation type="journal article" date="1998" name="J. Gen. Appl. Microbiol.">
        <title>Molecular characterization of the operon comprising the spoIV gene of Bacillus megaterium DSM319 and generation of a deletion mutant.</title>
        <authorList>
            <person name="Wittchen K.-D."/>
            <person name="Strey J."/>
            <person name="Bueltmann A."/>
            <person name="Reichenberg S."/>
            <person name="Meinhardt F."/>
        </authorList>
    </citation>
    <scope>NUCLEOTIDE SEQUENCE</scope>
    <source>
        <strain evidence="3">DSM319</strain>
    </source>
</reference>
<keyword evidence="1" id="KW-1133">Transmembrane helix</keyword>
<feature type="domain" description="Metal-dependent phosphohydrolase 7TM extracellular" evidence="2">
    <location>
        <begin position="51"/>
        <end position="94"/>
    </location>
</feature>
<protein>
    <submittedName>
        <fullName evidence="3">ORF5 protein</fullName>
    </submittedName>
</protein>
<dbReference type="Pfam" id="PF07697">
    <property type="entry name" value="7TMR-HDED"/>
    <property type="match status" value="1"/>
</dbReference>
<evidence type="ECO:0000259" key="2">
    <source>
        <dbReference type="Pfam" id="PF07697"/>
    </source>
</evidence>
<sequence length="95" mass="10962">MSTFRIIKQTMAQIERLRLIQIGLYALLGVMMFASMYSNVKPQELDLRLLSISPQTIYSPVTIEDKESTEKKRAEAEQAVEDVYTQKTEYAQNQV</sequence>
<name>Q9ZEF5_PRIMG</name>
<dbReference type="EMBL" id="AJ224829">
    <property type="protein sequence ID" value="CAA12156.1"/>
    <property type="molecule type" value="Genomic_DNA"/>
</dbReference>
<accession>Q9ZEF5</accession>
<evidence type="ECO:0000256" key="1">
    <source>
        <dbReference type="SAM" id="Phobius"/>
    </source>
</evidence>
<feature type="transmembrane region" description="Helical" evidence="1">
    <location>
        <begin position="20"/>
        <end position="40"/>
    </location>
</feature>
<dbReference type="AlphaFoldDB" id="Q9ZEF5"/>
<organism evidence="3">
    <name type="scientific">Priestia megaterium</name>
    <name type="common">Bacillus megaterium</name>
    <dbReference type="NCBI Taxonomy" id="1404"/>
    <lineage>
        <taxon>Bacteria</taxon>
        <taxon>Bacillati</taxon>
        <taxon>Bacillota</taxon>
        <taxon>Bacilli</taxon>
        <taxon>Bacillales</taxon>
        <taxon>Bacillaceae</taxon>
        <taxon>Priestia</taxon>
    </lineage>
</organism>
<feature type="non-terminal residue" evidence="3">
    <location>
        <position position="95"/>
    </location>
</feature>
<keyword evidence="1" id="KW-0472">Membrane</keyword>
<dbReference type="InterPro" id="IPR011624">
    <property type="entry name" value="Metal-dep_PHydrolase_7TM_extra"/>
</dbReference>